<keyword evidence="3" id="KW-1185">Reference proteome</keyword>
<evidence type="ECO:0000313" key="3">
    <source>
        <dbReference type="Proteomes" id="UP001396334"/>
    </source>
</evidence>
<feature type="region of interest" description="Disordered" evidence="1">
    <location>
        <begin position="51"/>
        <end position="84"/>
    </location>
</feature>
<dbReference type="Proteomes" id="UP001396334">
    <property type="component" value="Unassembled WGS sequence"/>
</dbReference>
<sequence length="106" mass="11691">MVEEKKGWLAVQVGTEEDDGGICQFVIPISYIYHPLLKRLLEKKMEPMKAPVAESPANWKRHRRGQVQLAGKSDPAGPTFDHSTGVPQALRCCHVAPQPIGKVGSF</sequence>
<organism evidence="2 3">
    <name type="scientific">Hibiscus sabdariffa</name>
    <name type="common">roselle</name>
    <dbReference type="NCBI Taxonomy" id="183260"/>
    <lineage>
        <taxon>Eukaryota</taxon>
        <taxon>Viridiplantae</taxon>
        <taxon>Streptophyta</taxon>
        <taxon>Embryophyta</taxon>
        <taxon>Tracheophyta</taxon>
        <taxon>Spermatophyta</taxon>
        <taxon>Magnoliopsida</taxon>
        <taxon>eudicotyledons</taxon>
        <taxon>Gunneridae</taxon>
        <taxon>Pentapetalae</taxon>
        <taxon>rosids</taxon>
        <taxon>malvids</taxon>
        <taxon>Malvales</taxon>
        <taxon>Malvaceae</taxon>
        <taxon>Malvoideae</taxon>
        <taxon>Hibiscus</taxon>
    </lineage>
</organism>
<gene>
    <name evidence="2" type="ORF">V6N11_000764</name>
</gene>
<accession>A0ABR2RXN4</accession>
<evidence type="ECO:0000313" key="2">
    <source>
        <dbReference type="EMBL" id="KAK9017760.1"/>
    </source>
</evidence>
<reference evidence="2 3" key="1">
    <citation type="journal article" date="2024" name="G3 (Bethesda)">
        <title>Genome assembly of Hibiscus sabdariffa L. provides insights into metabolisms of medicinal natural products.</title>
        <authorList>
            <person name="Kim T."/>
        </authorList>
    </citation>
    <scope>NUCLEOTIDE SEQUENCE [LARGE SCALE GENOMIC DNA]</scope>
    <source>
        <strain evidence="2">TK-2024</strain>
        <tissue evidence="2">Old leaves</tissue>
    </source>
</reference>
<protein>
    <submittedName>
        <fullName evidence="2">Uncharacterized protein</fullName>
    </submittedName>
</protein>
<comment type="caution">
    <text evidence="2">The sequence shown here is derived from an EMBL/GenBank/DDBJ whole genome shotgun (WGS) entry which is preliminary data.</text>
</comment>
<proteinExistence type="predicted"/>
<dbReference type="EMBL" id="JBBPBN010000019">
    <property type="protein sequence ID" value="KAK9017760.1"/>
    <property type="molecule type" value="Genomic_DNA"/>
</dbReference>
<evidence type="ECO:0000256" key="1">
    <source>
        <dbReference type="SAM" id="MobiDB-lite"/>
    </source>
</evidence>
<name>A0ABR2RXN4_9ROSI</name>